<dbReference type="KEGG" id="rpy:Y013_19175"/>
<dbReference type="InterPro" id="IPR017205">
    <property type="entry name" value="Sig_transdc_His_kinase_ChrS"/>
</dbReference>
<dbReference type="Proteomes" id="UP000018781">
    <property type="component" value="Chromosome"/>
</dbReference>
<evidence type="ECO:0000256" key="10">
    <source>
        <dbReference type="ARBA" id="ARBA00022777"/>
    </source>
</evidence>
<feature type="transmembrane region" description="Helical" evidence="17">
    <location>
        <begin position="89"/>
        <end position="118"/>
    </location>
</feature>
<evidence type="ECO:0000256" key="4">
    <source>
        <dbReference type="ARBA" id="ARBA00012438"/>
    </source>
</evidence>
<dbReference type="Gene3D" id="3.30.565.10">
    <property type="entry name" value="Histidine kinase-like ATPase, C-terminal domain"/>
    <property type="match status" value="1"/>
</dbReference>
<evidence type="ECO:0000256" key="14">
    <source>
        <dbReference type="ARBA" id="ARBA00024827"/>
    </source>
</evidence>
<keyword evidence="17" id="KW-0812">Transmembrane</keyword>
<evidence type="ECO:0000313" key="19">
    <source>
        <dbReference type="EMBL" id="AHD22597.1"/>
    </source>
</evidence>
<keyword evidence="8" id="KW-0808">Transferase</keyword>
<evidence type="ECO:0000256" key="13">
    <source>
        <dbReference type="ARBA" id="ARBA00023014"/>
    </source>
</evidence>
<sequence>MGEMRNSDGSDSGGAVPVLRAMQFGAHLLFFLLLAVGVVRTVTDSAHPVPIVALAVVVAGWYLFGIWFAQREGFENGEPVQRRSGQIWFAALGLGWLALVVADVNFVWLAFALFFLCFPLFSTPVALTVTIMLTAIAIAATLWHGTTNTVASILGPVFGAAAAAGMAVVYQQLVRQSAQRQQLVDELTEAHRELLGAQDELVALQREAGALTERSRLARDIHDTLAQGFSSILLLSRAGQRAPDNSAAVFAQIADTAQQNLIEARRVVDALAPVALESAPLESALRRLLDQLEQQTGITGDLLTDSDPIPLVTDFDVALLRVAQSALANVRLHSRARRVRVTLSYASDEVRLDIVDDGIGFDQRQDGGFGLRSMRERLAELGGTLVVESAPGDGTAVAATLPIGRVA</sequence>
<proteinExistence type="predicted"/>
<dbReference type="AlphaFoldDB" id="V9XMM1"/>
<dbReference type="EC" id="2.7.13.3" evidence="4"/>
<dbReference type="PIRSF" id="PIRSF037434">
    <property type="entry name" value="STHK_ChrS"/>
    <property type="match status" value="1"/>
</dbReference>
<comment type="cofactor">
    <cofactor evidence="2">
        <name>[4Fe-4S] cluster</name>
        <dbReference type="ChEBI" id="CHEBI:49883"/>
    </cofactor>
</comment>
<evidence type="ECO:0000256" key="6">
    <source>
        <dbReference type="ARBA" id="ARBA00022485"/>
    </source>
</evidence>
<evidence type="ECO:0000256" key="9">
    <source>
        <dbReference type="ARBA" id="ARBA00022723"/>
    </source>
</evidence>
<reference evidence="19 20" key="1">
    <citation type="journal article" date="2014" name="Genome Announc.">
        <title>Complete Genome of Rhodococcus pyridinivorans SB3094, a Methyl-Ethyl-Ketone-Degrading Bacterium Used for Bioaugmentation.</title>
        <authorList>
            <person name="Dueholm M.S."/>
            <person name="Albertsen M."/>
            <person name="D'Imperio S."/>
            <person name="Tale V.P."/>
            <person name="Lewis D."/>
            <person name="Nielsen P.H."/>
            <person name="Nielsen J.L."/>
        </authorList>
    </citation>
    <scope>NUCLEOTIDE SEQUENCE [LARGE SCALE GENOMIC DNA]</scope>
    <source>
        <strain evidence="19 20">SB3094</strain>
    </source>
</reference>
<dbReference type="PRINTS" id="PR00344">
    <property type="entry name" value="BCTRLSENSOR"/>
</dbReference>
<keyword evidence="16" id="KW-0175">Coiled coil</keyword>
<dbReference type="InterPro" id="IPR005467">
    <property type="entry name" value="His_kinase_dom"/>
</dbReference>
<dbReference type="Gene3D" id="1.20.5.1930">
    <property type="match status" value="1"/>
</dbReference>
<gene>
    <name evidence="19" type="ORF">Y013_19175</name>
</gene>
<feature type="coiled-coil region" evidence="16">
    <location>
        <begin position="173"/>
        <end position="214"/>
    </location>
</feature>
<evidence type="ECO:0000256" key="17">
    <source>
        <dbReference type="SAM" id="Phobius"/>
    </source>
</evidence>
<dbReference type="GO" id="GO:0046872">
    <property type="term" value="F:metal ion binding"/>
    <property type="evidence" value="ECO:0007669"/>
    <property type="project" value="UniProtKB-KW"/>
</dbReference>
<dbReference type="Pfam" id="PF07730">
    <property type="entry name" value="HisKA_3"/>
    <property type="match status" value="1"/>
</dbReference>
<evidence type="ECO:0000259" key="18">
    <source>
        <dbReference type="PROSITE" id="PS50109"/>
    </source>
</evidence>
<keyword evidence="12" id="KW-0902">Two-component regulatory system</keyword>
<keyword evidence="11" id="KW-0408">Iron</keyword>
<evidence type="ECO:0000256" key="8">
    <source>
        <dbReference type="ARBA" id="ARBA00022679"/>
    </source>
</evidence>
<evidence type="ECO:0000256" key="1">
    <source>
        <dbReference type="ARBA" id="ARBA00000085"/>
    </source>
</evidence>
<dbReference type="CDD" id="cd16917">
    <property type="entry name" value="HATPase_UhpB-NarQ-NarX-like"/>
    <property type="match status" value="1"/>
</dbReference>
<dbReference type="PANTHER" id="PTHR24421:SF62">
    <property type="entry name" value="SENSORY TRANSDUCTION HISTIDINE KINASE"/>
    <property type="match status" value="1"/>
</dbReference>
<dbReference type="EMBL" id="CP006996">
    <property type="protein sequence ID" value="AHD22597.1"/>
    <property type="molecule type" value="Genomic_DNA"/>
</dbReference>
<keyword evidence="17" id="KW-1133">Transmembrane helix</keyword>
<evidence type="ECO:0000256" key="7">
    <source>
        <dbReference type="ARBA" id="ARBA00022490"/>
    </source>
</evidence>
<keyword evidence="6" id="KW-0004">4Fe-4S</keyword>
<dbReference type="eggNOG" id="COG4585">
    <property type="taxonomic scope" value="Bacteria"/>
</dbReference>
<protein>
    <recommendedName>
        <fullName evidence="5">Oxygen sensor histidine kinase NreB</fullName>
        <ecNumber evidence="4">2.7.13.3</ecNumber>
    </recommendedName>
    <alternativeName>
        <fullName evidence="15">Nitrogen regulation protein B</fullName>
    </alternativeName>
</protein>
<keyword evidence="13" id="KW-0411">Iron-sulfur</keyword>
<name>V9XMM1_9NOCA</name>
<feature type="transmembrane region" description="Helical" evidence="17">
    <location>
        <begin position="51"/>
        <end position="69"/>
    </location>
</feature>
<feature type="transmembrane region" description="Helical" evidence="17">
    <location>
        <begin position="20"/>
        <end position="39"/>
    </location>
</feature>
<dbReference type="PROSITE" id="PS50109">
    <property type="entry name" value="HIS_KIN"/>
    <property type="match status" value="1"/>
</dbReference>
<evidence type="ECO:0000313" key="20">
    <source>
        <dbReference type="Proteomes" id="UP000018781"/>
    </source>
</evidence>
<comment type="function">
    <text evidence="14">Member of the two-component regulatory system NreB/NreC involved in the control of dissimilatory nitrate/nitrite reduction in response to oxygen. NreB functions as a direct oxygen sensor histidine kinase which is autophosphorylated, in the absence of oxygen, probably at the conserved histidine residue, and transfers its phosphate group probably to a conserved aspartate residue of NreC. NreB/NreC activates the expression of the nitrate (narGHJI) and nitrite (nir) reductase operons, as well as the putative nitrate transporter gene narT.</text>
</comment>
<dbReference type="InterPro" id="IPR050482">
    <property type="entry name" value="Sensor_HK_TwoCompSys"/>
</dbReference>
<accession>V9XMM1</accession>
<dbReference type="GO" id="GO:0051539">
    <property type="term" value="F:4 iron, 4 sulfur cluster binding"/>
    <property type="evidence" value="ECO:0007669"/>
    <property type="project" value="UniProtKB-KW"/>
</dbReference>
<keyword evidence="17" id="KW-0472">Membrane</keyword>
<dbReference type="SUPFAM" id="SSF55874">
    <property type="entry name" value="ATPase domain of HSP90 chaperone/DNA topoisomerase II/histidine kinase"/>
    <property type="match status" value="1"/>
</dbReference>
<keyword evidence="10 19" id="KW-0418">Kinase</keyword>
<evidence type="ECO:0000256" key="11">
    <source>
        <dbReference type="ARBA" id="ARBA00023004"/>
    </source>
</evidence>
<evidence type="ECO:0000256" key="15">
    <source>
        <dbReference type="ARBA" id="ARBA00030800"/>
    </source>
</evidence>
<feature type="transmembrane region" description="Helical" evidence="17">
    <location>
        <begin position="125"/>
        <end position="144"/>
    </location>
</feature>
<dbReference type="HOGENOM" id="CLU_000445_20_15_11"/>
<dbReference type="PATRIC" id="fig|1435356.3.peg.3861"/>
<dbReference type="GO" id="GO:0046983">
    <property type="term" value="F:protein dimerization activity"/>
    <property type="evidence" value="ECO:0007669"/>
    <property type="project" value="InterPro"/>
</dbReference>
<dbReference type="Pfam" id="PF02518">
    <property type="entry name" value="HATPase_c"/>
    <property type="match status" value="1"/>
</dbReference>
<dbReference type="InterPro" id="IPR036890">
    <property type="entry name" value="HATPase_C_sf"/>
</dbReference>
<evidence type="ECO:0000256" key="2">
    <source>
        <dbReference type="ARBA" id="ARBA00001966"/>
    </source>
</evidence>
<dbReference type="SMART" id="SM00387">
    <property type="entry name" value="HATPase_c"/>
    <property type="match status" value="1"/>
</dbReference>
<dbReference type="GO" id="GO:0016020">
    <property type="term" value="C:membrane"/>
    <property type="evidence" value="ECO:0007669"/>
    <property type="project" value="InterPro"/>
</dbReference>
<dbReference type="PANTHER" id="PTHR24421">
    <property type="entry name" value="NITRATE/NITRITE SENSOR PROTEIN NARX-RELATED"/>
    <property type="match status" value="1"/>
</dbReference>
<evidence type="ECO:0000256" key="5">
    <source>
        <dbReference type="ARBA" id="ARBA00017322"/>
    </source>
</evidence>
<comment type="catalytic activity">
    <reaction evidence="1">
        <text>ATP + protein L-histidine = ADP + protein N-phospho-L-histidine.</text>
        <dbReference type="EC" id="2.7.13.3"/>
    </reaction>
</comment>
<evidence type="ECO:0000256" key="12">
    <source>
        <dbReference type="ARBA" id="ARBA00023012"/>
    </source>
</evidence>
<comment type="subcellular location">
    <subcellularLocation>
        <location evidence="3">Cytoplasm</location>
    </subcellularLocation>
</comment>
<feature type="transmembrane region" description="Helical" evidence="17">
    <location>
        <begin position="150"/>
        <end position="170"/>
    </location>
</feature>
<dbReference type="GO" id="GO:0000155">
    <property type="term" value="F:phosphorelay sensor kinase activity"/>
    <property type="evidence" value="ECO:0007669"/>
    <property type="project" value="InterPro"/>
</dbReference>
<dbReference type="InterPro" id="IPR003594">
    <property type="entry name" value="HATPase_dom"/>
</dbReference>
<evidence type="ECO:0000256" key="3">
    <source>
        <dbReference type="ARBA" id="ARBA00004496"/>
    </source>
</evidence>
<evidence type="ECO:0000256" key="16">
    <source>
        <dbReference type="SAM" id="Coils"/>
    </source>
</evidence>
<dbReference type="InterPro" id="IPR011712">
    <property type="entry name" value="Sig_transdc_His_kin_sub3_dim/P"/>
</dbReference>
<keyword evidence="7" id="KW-0963">Cytoplasm</keyword>
<feature type="domain" description="Histidine kinase" evidence="18">
    <location>
        <begin position="216"/>
        <end position="405"/>
    </location>
</feature>
<keyword evidence="9" id="KW-0479">Metal-binding</keyword>
<dbReference type="InterPro" id="IPR004358">
    <property type="entry name" value="Sig_transdc_His_kin-like_C"/>
</dbReference>
<dbReference type="GO" id="GO:0005737">
    <property type="term" value="C:cytoplasm"/>
    <property type="evidence" value="ECO:0007669"/>
    <property type="project" value="UniProtKB-SubCell"/>
</dbReference>
<organism evidence="19 20">
    <name type="scientific">Rhodococcus pyridinivorans SB3094</name>
    <dbReference type="NCBI Taxonomy" id="1435356"/>
    <lineage>
        <taxon>Bacteria</taxon>
        <taxon>Bacillati</taxon>
        <taxon>Actinomycetota</taxon>
        <taxon>Actinomycetes</taxon>
        <taxon>Mycobacteriales</taxon>
        <taxon>Nocardiaceae</taxon>
        <taxon>Rhodococcus</taxon>
    </lineage>
</organism>